<evidence type="ECO:0000256" key="1">
    <source>
        <dbReference type="SAM" id="MobiDB-lite"/>
    </source>
</evidence>
<dbReference type="OrthoDB" id="1576948at2759"/>
<evidence type="ECO:0000313" key="3">
    <source>
        <dbReference type="Proteomes" id="UP000231279"/>
    </source>
</evidence>
<proteinExistence type="predicted"/>
<feature type="region of interest" description="Disordered" evidence="1">
    <location>
        <begin position="197"/>
        <end position="222"/>
    </location>
</feature>
<protein>
    <submittedName>
        <fullName evidence="2">Uncharacterized protein</fullName>
    </submittedName>
</protein>
<evidence type="ECO:0000313" key="2">
    <source>
        <dbReference type="EMBL" id="PIN02818.1"/>
    </source>
</evidence>
<accession>A0A2G9GBY1</accession>
<name>A0A2G9GBY1_9LAMI</name>
<dbReference type="PANTHER" id="PTHR34130">
    <property type="entry name" value="OS08G0243800 PROTEIN"/>
    <property type="match status" value="1"/>
</dbReference>
<gene>
    <name evidence="2" type="ORF">CDL12_24663</name>
</gene>
<dbReference type="PANTHER" id="PTHR34130:SF3">
    <property type="entry name" value="DUF1645 FAMILY PROTEIN"/>
    <property type="match status" value="1"/>
</dbReference>
<sequence>MPQTEKPLLGETLHPKDRQETTDEADETLSLCDLPLYSDHKQDYFEFFSQDLSPSTFRFPPENIIFCGKLIPYKQLDASEKDTSQVDESNKKQTNVKKKRRWGIFRWKFSSTRRVQSKNGKKNAALTHKKDHHISSSLHESPKKTLNKNKQGKGYGFPVHKVSMLTSSSSGKARWYLFLFGISRFSTEVELKDIKSRLSRRHCPPPPPPPPPSSPMSRRNGGSGLWGLIRVLSCGGNHHPGTMVEASSEGVFNPFKQKKSH</sequence>
<feature type="region of interest" description="Disordered" evidence="1">
    <location>
        <begin position="116"/>
        <end position="151"/>
    </location>
</feature>
<feature type="region of interest" description="Disordered" evidence="1">
    <location>
        <begin position="1"/>
        <end position="25"/>
    </location>
</feature>
<dbReference type="EMBL" id="NKXS01005757">
    <property type="protein sequence ID" value="PIN02818.1"/>
    <property type="molecule type" value="Genomic_DNA"/>
</dbReference>
<dbReference type="AlphaFoldDB" id="A0A2G9GBY1"/>
<organism evidence="2 3">
    <name type="scientific">Handroanthus impetiginosus</name>
    <dbReference type="NCBI Taxonomy" id="429701"/>
    <lineage>
        <taxon>Eukaryota</taxon>
        <taxon>Viridiplantae</taxon>
        <taxon>Streptophyta</taxon>
        <taxon>Embryophyta</taxon>
        <taxon>Tracheophyta</taxon>
        <taxon>Spermatophyta</taxon>
        <taxon>Magnoliopsida</taxon>
        <taxon>eudicotyledons</taxon>
        <taxon>Gunneridae</taxon>
        <taxon>Pentapetalae</taxon>
        <taxon>asterids</taxon>
        <taxon>lamiids</taxon>
        <taxon>Lamiales</taxon>
        <taxon>Bignoniaceae</taxon>
        <taxon>Crescentiina</taxon>
        <taxon>Tabebuia alliance</taxon>
        <taxon>Handroanthus</taxon>
    </lineage>
</organism>
<keyword evidence="3" id="KW-1185">Reference proteome</keyword>
<comment type="caution">
    <text evidence="2">The sequence shown here is derived from an EMBL/GenBank/DDBJ whole genome shotgun (WGS) entry which is preliminary data.</text>
</comment>
<feature type="compositionally biased region" description="Pro residues" evidence="1">
    <location>
        <begin position="204"/>
        <end position="214"/>
    </location>
</feature>
<feature type="compositionally biased region" description="Basic residues" evidence="1">
    <location>
        <begin position="116"/>
        <end position="132"/>
    </location>
</feature>
<reference evidence="3" key="1">
    <citation type="journal article" date="2018" name="Gigascience">
        <title>Genome assembly of the Pink Ipe (Handroanthus impetiginosus, Bignoniaceae), a highly valued, ecologically keystone Neotropical timber forest tree.</title>
        <authorList>
            <person name="Silva-Junior O.B."/>
            <person name="Grattapaglia D."/>
            <person name="Novaes E."/>
            <person name="Collevatti R.G."/>
        </authorList>
    </citation>
    <scope>NUCLEOTIDE SEQUENCE [LARGE SCALE GENOMIC DNA]</scope>
    <source>
        <strain evidence="3">cv. UFG-1</strain>
    </source>
</reference>
<dbReference type="Proteomes" id="UP000231279">
    <property type="component" value="Unassembled WGS sequence"/>
</dbReference>